<comment type="caution">
    <text evidence="3">The sequence shown here is derived from an EMBL/GenBank/DDBJ whole genome shotgun (WGS) entry which is preliminary data.</text>
</comment>
<keyword evidence="4" id="KW-1185">Reference proteome</keyword>
<dbReference type="OrthoDB" id="5876240at2759"/>
<evidence type="ECO:0000313" key="2">
    <source>
        <dbReference type="EMBL" id="CAB3231887.1"/>
    </source>
</evidence>
<reference evidence="4 5" key="1">
    <citation type="submission" date="2020-04" db="EMBL/GenBank/DDBJ databases">
        <authorList>
            <person name="Wallbank WR R."/>
            <person name="Pardo Diaz C."/>
            <person name="Kozak K."/>
            <person name="Martin S."/>
            <person name="Jiggins C."/>
            <person name="Moest M."/>
            <person name="Warren A I."/>
            <person name="Byers J.R.P. K."/>
            <person name="Montejo-Kovacevich G."/>
            <person name="Yen C E."/>
        </authorList>
    </citation>
    <scope>NUCLEOTIDE SEQUENCE [LARGE SCALE GENOMIC DNA]</scope>
</reference>
<dbReference type="EMBL" id="CADEBC010000555">
    <property type="protein sequence ID" value="CAB3252416.1"/>
    <property type="molecule type" value="Genomic_DNA"/>
</dbReference>
<feature type="compositionally biased region" description="Low complexity" evidence="1">
    <location>
        <begin position="108"/>
        <end position="122"/>
    </location>
</feature>
<dbReference type="EMBL" id="CADEBD010000289">
    <property type="protein sequence ID" value="CAB3231887.1"/>
    <property type="molecule type" value="Genomic_DNA"/>
</dbReference>
<gene>
    <name evidence="3" type="ORF">APLA_LOCUS13517</name>
    <name evidence="2" type="ORF">APLA_LOCUS5380</name>
</gene>
<feature type="region of interest" description="Disordered" evidence="1">
    <location>
        <begin position="68"/>
        <end position="127"/>
    </location>
</feature>
<feature type="compositionally biased region" description="Acidic residues" evidence="1">
    <location>
        <begin position="76"/>
        <end position="93"/>
    </location>
</feature>
<feature type="region of interest" description="Disordered" evidence="1">
    <location>
        <begin position="16"/>
        <end position="47"/>
    </location>
</feature>
<evidence type="ECO:0000256" key="1">
    <source>
        <dbReference type="SAM" id="MobiDB-lite"/>
    </source>
</evidence>
<evidence type="ECO:0000313" key="4">
    <source>
        <dbReference type="Proteomes" id="UP000494106"/>
    </source>
</evidence>
<dbReference type="Proteomes" id="UP000494106">
    <property type="component" value="Unassembled WGS sequence"/>
</dbReference>
<dbReference type="Proteomes" id="UP000494256">
    <property type="component" value="Unassembled WGS sequence"/>
</dbReference>
<evidence type="ECO:0000313" key="5">
    <source>
        <dbReference type="Proteomes" id="UP000494256"/>
    </source>
</evidence>
<protein>
    <submittedName>
        <fullName evidence="3">Uncharacterized protein</fullName>
    </submittedName>
</protein>
<name>A0A8S1AVA0_ARCPL</name>
<evidence type="ECO:0000313" key="3">
    <source>
        <dbReference type="EMBL" id="CAB3252416.1"/>
    </source>
</evidence>
<accession>A0A8S1AVA0</accession>
<dbReference type="AlphaFoldDB" id="A0A8S1AVA0"/>
<proteinExistence type="predicted"/>
<sequence>MEFYELLILKSTNTDLKDVSETKEEEEESLKHGRQFEVKPSPPMAKRLHAEMANRRYKLWRYLENSDVEPFKGGSDEEYQPNDEDEESEDTEINADFIASSAGRNTESLSPTPASSSSSNPSDAQWKTDVLPLEREILIGNHGVQKQLLMISELI</sequence>
<organism evidence="3 4">
    <name type="scientific">Arctia plantaginis</name>
    <name type="common">Wood tiger moth</name>
    <name type="synonym">Phalaena plantaginis</name>
    <dbReference type="NCBI Taxonomy" id="874455"/>
    <lineage>
        <taxon>Eukaryota</taxon>
        <taxon>Metazoa</taxon>
        <taxon>Ecdysozoa</taxon>
        <taxon>Arthropoda</taxon>
        <taxon>Hexapoda</taxon>
        <taxon>Insecta</taxon>
        <taxon>Pterygota</taxon>
        <taxon>Neoptera</taxon>
        <taxon>Endopterygota</taxon>
        <taxon>Lepidoptera</taxon>
        <taxon>Glossata</taxon>
        <taxon>Ditrysia</taxon>
        <taxon>Noctuoidea</taxon>
        <taxon>Erebidae</taxon>
        <taxon>Arctiinae</taxon>
        <taxon>Arctia</taxon>
    </lineage>
</organism>